<protein>
    <submittedName>
        <fullName evidence="1">Uncharacterized protein</fullName>
    </submittedName>
</protein>
<keyword evidence="2" id="KW-1185">Reference proteome</keyword>
<proteinExistence type="predicted"/>
<organism evidence="1 2">
    <name type="scientific">Roseofilum casamattae BLCC-M143</name>
    <dbReference type="NCBI Taxonomy" id="3022442"/>
    <lineage>
        <taxon>Bacteria</taxon>
        <taxon>Bacillati</taxon>
        <taxon>Cyanobacteriota</taxon>
        <taxon>Cyanophyceae</taxon>
        <taxon>Desertifilales</taxon>
        <taxon>Desertifilaceae</taxon>
        <taxon>Roseofilum</taxon>
        <taxon>Roseofilum casamattae</taxon>
    </lineage>
</organism>
<sequence>MVGLFFWRRTLVRNRGDNGRFQECLSGSRSDKKNFRATPATASKLQALQTFYGMSLGDVIEMLIEFHASQPSAPDLDQIKARSLKRFQSQERVGVQSSTYKSAKKMADLFAEEVKKFM</sequence>
<name>A0ABT7C197_9CYAN</name>
<comment type="caution">
    <text evidence="1">The sequence shown here is derived from an EMBL/GenBank/DDBJ whole genome shotgun (WGS) entry which is preliminary data.</text>
</comment>
<evidence type="ECO:0000313" key="2">
    <source>
        <dbReference type="Proteomes" id="UP001232992"/>
    </source>
</evidence>
<dbReference type="RefSeq" id="WP_283759175.1">
    <property type="nucleotide sequence ID" value="NZ_JAQOSQ010000016.1"/>
</dbReference>
<accession>A0ABT7C197</accession>
<reference evidence="1 2" key="1">
    <citation type="submission" date="2023-01" db="EMBL/GenBank/DDBJ databases">
        <title>Novel diversity within Roseofilum (Cyanobacteria; Desertifilaceae) from marine benthic mats with descriptions of four novel species.</title>
        <authorList>
            <person name="Wang Y."/>
            <person name="Berthold D.E."/>
            <person name="Hu J."/>
            <person name="Lefler F.W."/>
            <person name="Laughinghouse H.D. IV."/>
        </authorList>
    </citation>
    <scope>NUCLEOTIDE SEQUENCE [LARGE SCALE GENOMIC DNA]</scope>
    <source>
        <strain evidence="1 2">BLCC-M143</strain>
    </source>
</reference>
<evidence type="ECO:0000313" key="1">
    <source>
        <dbReference type="EMBL" id="MDJ1184519.1"/>
    </source>
</evidence>
<dbReference type="EMBL" id="JAQOSQ010000016">
    <property type="protein sequence ID" value="MDJ1184519.1"/>
    <property type="molecule type" value="Genomic_DNA"/>
</dbReference>
<dbReference type="Proteomes" id="UP001232992">
    <property type="component" value="Unassembled WGS sequence"/>
</dbReference>
<gene>
    <name evidence="1" type="ORF">PMH09_15135</name>
</gene>